<keyword evidence="5 14" id="KW-0812">Transmembrane</keyword>
<accession>A0A4P6EPL8</accession>
<feature type="binding site" evidence="16">
    <location>
        <position position="170"/>
    </location>
    <ligand>
        <name>Zn(2+)</name>
        <dbReference type="ChEBI" id="CHEBI:29105"/>
        <note>catalytic</note>
    </ligand>
</feature>
<dbReference type="GO" id="GO:0006508">
    <property type="term" value="P:proteolysis"/>
    <property type="evidence" value="ECO:0007669"/>
    <property type="project" value="UniProtKB-KW"/>
</dbReference>
<evidence type="ECO:0000256" key="10">
    <source>
        <dbReference type="ARBA" id="ARBA00022989"/>
    </source>
</evidence>
<protein>
    <recommendedName>
        <fullName evidence="14">Zinc metalloprotease</fullName>
    </recommendedName>
</protein>
<organism evidence="18 19">
    <name type="scientific">Xylanimonas allomyrinae</name>
    <dbReference type="NCBI Taxonomy" id="2509459"/>
    <lineage>
        <taxon>Bacteria</taxon>
        <taxon>Bacillati</taxon>
        <taxon>Actinomycetota</taxon>
        <taxon>Actinomycetes</taxon>
        <taxon>Micrococcales</taxon>
        <taxon>Promicromonosporaceae</taxon>
        <taxon>Xylanimonas</taxon>
    </lineage>
</organism>
<comment type="subcellular location">
    <subcellularLocation>
        <location evidence="1 14">Cell membrane</location>
        <topology evidence="1 14">Multi-pass membrane protein</topology>
    </subcellularLocation>
</comment>
<evidence type="ECO:0000256" key="13">
    <source>
        <dbReference type="ARBA" id="ARBA00023136"/>
    </source>
</evidence>
<evidence type="ECO:0000313" key="18">
    <source>
        <dbReference type="EMBL" id="QAY64724.1"/>
    </source>
</evidence>
<feature type="transmembrane region" description="Helical" evidence="14">
    <location>
        <begin position="195"/>
        <end position="214"/>
    </location>
</feature>
<dbReference type="EMBL" id="CP035495">
    <property type="protein sequence ID" value="QAY64724.1"/>
    <property type="molecule type" value="Genomic_DNA"/>
</dbReference>
<feature type="binding site" evidence="16">
    <location>
        <position position="61"/>
    </location>
    <ligand>
        <name>Zn(2+)</name>
        <dbReference type="ChEBI" id="CHEBI:29105"/>
        <note>catalytic</note>
    </ligand>
</feature>
<keyword evidence="3 14" id="KW-1003">Cell membrane</keyword>
<evidence type="ECO:0000256" key="11">
    <source>
        <dbReference type="ARBA" id="ARBA00023049"/>
    </source>
</evidence>
<evidence type="ECO:0000256" key="9">
    <source>
        <dbReference type="ARBA" id="ARBA00022833"/>
    </source>
</evidence>
<feature type="active site" evidence="15">
    <location>
        <position position="62"/>
    </location>
</feature>
<keyword evidence="13 14" id="KW-0472">Membrane</keyword>
<comment type="cofactor">
    <cofactor evidence="14 16">
        <name>Zn(2+)</name>
        <dbReference type="ChEBI" id="CHEBI:29105"/>
    </cofactor>
    <text evidence="14 16">Binds 1 zinc ion per subunit.</text>
</comment>
<evidence type="ECO:0000256" key="14">
    <source>
        <dbReference type="PIRNR" id="PIRNR006404"/>
    </source>
</evidence>
<keyword evidence="4 14" id="KW-0645">Protease</keyword>
<proteinExistence type="inferred from homology"/>
<feature type="transmembrane region" description="Helical" evidence="14">
    <location>
        <begin position="143"/>
        <end position="164"/>
    </location>
</feature>
<keyword evidence="9 14" id="KW-0862">Zinc</keyword>
<dbReference type="AlphaFoldDB" id="A0A4P6EPL8"/>
<keyword evidence="8 14" id="KW-0378">Hydrolase</keyword>
<keyword evidence="10 14" id="KW-1133">Transmembrane helix</keyword>
<feature type="binding site" evidence="16">
    <location>
        <position position="65"/>
    </location>
    <ligand>
        <name>Zn(2+)</name>
        <dbReference type="ChEBI" id="CHEBI:29105"/>
        <note>catalytic</note>
    </ligand>
</feature>
<gene>
    <name evidence="18" type="ORF">ET495_03590</name>
</gene>
<feature type="transmembrane region" description="Helical" evidence="14">
    <location>
        <begin position="7"/>
        <end position="28"/>
    </location>
</feature>
<dbReference type="PANTHER" id="PTHR39188">
    <property type="entry name" value="MEMBRANE-ASSOCIATED ZINC METALLOPROTEASE M50B"/>
    <property type="match status" value="1"/>
</dbReference>
<keyword evidence="11 14" id="KW-0482">Metalloprotease</keyword>
<dbReference type="OrthoDB" id="9781963at2"/>
<dbReference type="InterPro" id="IPR016483">
    <property type="entry name" value="UCP006404_Pept_M50_CBS"/>
</dbReference>
<evidence type="ECO:0000256" key="6">
    <source>
        <dbReference type="ARBA" id="ARBA00022723"/>
    </source>
</evidence>
<dbReference type="GO" id="GO:0008237">
    <property type="term" value="F:metallopeptidase activity"/>
    <property type="evidence" value="ECO:0007669"/>
    <property type="project" value="UniProtKB-UniRule"/>
</dbReference>
<comment type="similarity">
    <text evidence="2 14">Belongs to the peptidase M50B family.</text>
</comment>
<evidence type="ECO:0000256" key="12">
    <source>
        <dbReference type="ARBA" id="ARBA00023122"/>
    </source>
</evidence>
<feature type="transmembrane region" description="Helical" evidence="14">
    <location>
        <begin position="101"/>
        <end position="123"/>
    </location>
</feature>
<evidence type="ECO:0000313" key="19">
    <source>
        <dbReference type="Proteomes" id="UP000291758"/>
    </source>
</evidence>
<dbReference type="KEGG" id="xyl:ET495_03590"/>
<evidence type="ECO:0000259" key="17">
    <source>
        <dbReference type="Pfam" id="PF02163"/>
    </source>
</evidence>
<dbReference type="InterPro" id="IPR008915">
    <property type="entry name" value="Peptidase_M50"/>
</dbReference>
<dbReference type="Pfam" id="PF02163">
    <property type="entry name" value="Peptidase_M50"/>
    <property type="match status" value="1"/>
</dbReference>
<evidence type="ECO:0000256" key="15">
    <source>
        <dbReference type="PIRSR" id="PIRSR006404-1"/>
    </source>
</evidence>
<reference evidence="18 19" key="1">
    <citation type="submission" date="2019-01" db="EMBL/GenBank/DDBJ databases">
        <title>Genome sequencing of strain 2JSPR-7.</title>
        <authorList>
            <person name="Heo J."/>
            <person name="Kim S.-J."/>
            <person name="Kim J.-S."/>
            <person name="Hong S.-B."/>
            <person name="Kwon S.-W."/>
        </authorList>
    </citation>
    <scope>NUCLEOTIDE SEQUENCE [LARGE SCALE GENOMIC DNA]</scope>
    <source>
        <strain evidence="18 19">2JSPR-7</strain>
    </source>
</reference>
<feature type="transmembrane region" description="Helical" evidence="14">
    <location>
        <begin position="40"/>
        <end position="60"/>
    </location>
</feature>
<feature type="domain" description="Peptidase M50" evidence="17">
    <location>
        <begin position="50"/>
        <end position="195"/>
    </location>
</feature>
<dbReference type="GO" id="GO:0046872">
    <property type="term" value="F:metal ion binding"/>
    <property type="evidence" value="ECO:0007669"/>
    <property type="project" value="UniProtKB-UniRule"/>
</dbReference>
<evidence type="ECO:0000256" key="16">
    <source>
        <dbReference type="PIRSR" id="PIRSR006404-2"/>
    </source>
</evidence>
<evidence type="ECO:0000256" key="4">
    <source>
        <dbReference type="ARBA" id="ARBA00022670"/>
    </source>
</evidence>
<evidence type="ECO:0000256" key="5">
    <source>
        <dbReference type="ARBA" id="ARBA00022692"/>
    </source>
</evidence>
<sequence length="378" mass="38092">MIGRLAGAPVVVTPSWFVAAAVLTFFFAPAVRSRAPQLGGGGVTLVAFSFVLLLFVSVLLHEAAHAYVARSRGHQVTELAMTLWGGHTAYTGTQRHPLDGALIAVVGPATNLALAVLAAWAAWAADGVAFWDVLAGPASVSSVGVWLIVAAGFSNAFVGLFNLLPGLPLDGGQILEALVWRVTGSRRRGTVAAGWIGRVVAVGVLAAVLGWPVLHGSLPTTANVIWAAIVGAFLWQGAGEAIRGARRREVVDGLLARSFAGAAVSVVSGSSVADAARAVAGVPDAALVVVDAAGSPLGWVDPAAAAAVPPGAAVSTPVDAAVVPFPPGSAVEESMGGQELLEHLAATSAGARFVPVVLRGSVTGVLDVARVAAALRPR</sequence>
<evidence type="ECO:0000256" key="2">
    <source>
        <dbReference type="ARBA" id="ARBA00007931"/>
    </source>
</evidence>
<feature type="transmembrane region" description="Helical" evidence="14">
    <location>
        <begin position="220"/>
        <end position="238"/>
    </location>
</feature>
<keyword evidence="12" id="KW-0129">CBS domain</keyword>
<evidence type="ECO:0000256" key="3">
    <source>
        <dbReference type="ARBA" id="ARBA00022475"/>
    </source>
</evidence>
<keyword evidence="7" id="KW-0677">Repeat</keyword>
<evidence type="ECO:0000256" key="8">
    <source>
        <dbReference type="ARBA" id="ARBA00022801"/>
    </source>
</evidence>
<dbReference type="GO" id="GO:0005886">
    <property type="term" value="C:plasma membrane"/>
    <property type="evidence" value="ECO:0007669"/>
    <property type="project" value="UniProtKB-SubCell"/>
</dbReference>
<evidence type="ECO:0000256" key="1">
    <source>
        <dbReference type="ARBA" id="ARBA00004651"/>
    </source>
</evidence>
<keyword evidence="19" id="KW-1185">Reference proteome</keyword>
<dbReference type="PIRSF" id="PIRSF006404">
    <property type="entry name" value="UCP006404_Pept_M50_CBS"/>
    <property type="match status" value="1"/>
</dbReference>
<dbReference type="Proteomes" id="UP000291758">
    <property type="component" value="Chromosome"/>
</dbReference>
<evidence type="ECO:0000256" key="7">
    <source>
        <dbReference type="ARBA" id="ARBA00022737"/>
    </source>
</evidence>
<dbReference type="PANTHER" id="PTHR39188:SF3">
    <property type="entry name" value="STAGE IV SPORULATION PROTEIN FB"/>
    <property type="match status" value="1"/>
</dbReference>
<name>A0A4P6EPL8_9MICO</name>
<keyword evidence="6 14" id="KW-0479">Metal-binding</keyword>